<evidence type="ECO:0000313" key="2">
    <source>
        <dbReference type="EMBL" id="TYR32079.1"/>
    </source>
</evidence>
<protein>
    <submittedName>
        <fullName evidence="2">Arc family DNA-binding protein</fullName>
    </submittedName>
</protein>
<organism evidence="2 3">
    <name type="scientific">Neoaquamicrobium microcysteis</name>
    <dbReference type="NCBI Taxonomy" id="2682781"/>
    <lineage>
        <taxon>Bacteria</taxon>
        <taxon>Pseudomonadati</taxon>
        <taxon>Pseudomonadota</taxon>
        <taxon>Alphaproteobacteria</taxon>
        <taxon>Hyphomicrobiales</taxon>
        <taxon>Phyllobacteriaceae</taxon>
        <taxon>Neoaquamicrobium</taxon>
    </lineage>
</organism>
<dbReference type="RefSeq" id="WP_148915237.1">
    <property type="nucleotide sequence ID" value="NZ_VSZS01000063.1"/>
</dbReference>
<name>A0A5D4GW91_9HYPH</name>
<feature type="domain" description="Arc-like DNA binding" evidence="1">
    <location>
        <begin position="2"/>
        <end position="43"/>
    </location>
</feature>
<dbReference type="Pfam" id="PF03869">
    <property type="entry name" value="Arc"/>
    <property type="match status" value="1"/>
</dbReference>
<dbReference type="GO" id="GO:0003677">
    <property type="term" value="F:DNA binding"/>
    <property type="evidence" value="ECO:0007669"/>
    <property type="project" value="UniProtKB-KW"/>
</dbReference>
<dbReference type="SUPFAM" id="SSF47598">
    <property type="entry name" value="Ribbon-helix-helix"/>
    <property type="match status" value="1"/>
</dbReference>
<keyword evidence="2" id="KW-0238">DNA-binding</keyword>
<dbReference type="InterPro" id="IPR005569">
    <property type="entry name" value="Arc_DNA-bd_dom"/>
</dbReference>
<reference evidence="2 3" key="2">
    <citation type="submission" date="2019-09" db="EMBL/GenBank/DDBJ databases">
        <title>Mesorhizobium sp. MaA-C15 isolated from Microcystis aeruginosa.</title>
        <authorList>
            <person name="Jeong S.E."/>
            <person name="Jin H.M."/>
            <person name="Jeon C.O."/>
        </authorList>
    </citation>
    <scope>NUCLEOTIDE SEQUENCE [LARGE SCALE GENOMIC DNA]</scope>
    <source>
        <strain evidence="2 3">MaA-C15</strain>
    </source>
</reference>
<evidence type="ECO:0000259" key="1">
    <source>
        <dbReference type="Pfam" id="PF03869"/>
    </source>
</evidence>
<keyword evidence="3" id="KW-1185">Reference proteome</keyword>
<gene>
    <name evidence="2" type="ORF">FY036_13420</name>
</gene>
<comment type="caution">
    <text evidence="2">The sequence shown here is derived from an EMBL/GenBank/DDBJ whole genome shotgun (WGS) entry which is preliminary data.</text>
</comment>
<dbReference type="InterPro" id="IPR010985">
    <property type="entry name" value="Ribbon_hlx_hlx"/>
</dbReference>
<proteinExistence type="predicted"/>
<dbReference type="GO" id="GO:0006355">
    <property type="term" value="P:regulation of DNA-templated transcription"/>
    <property type="evidence" value="ECO:0007669"/>
    <property type="project" value="InterPro"/>
</dbReference>
<dbReference type="AlphaFoldDB" id="A0A5D4GW91"/>
<dbReference type="Proteomes" id="UP000323258">
    <property type="component" value="Unassembled WGS sequence"/>
</dbReference>
<evidence type="ECO:0000313" key="3">
    <source>
        <dbReference type="Proteomes" id="UP000323258"/>
    </source>
</evidence>
<accession>A0A5D4GW91</accession>
<sequence length="134" mass="15184">MARDDPHFRLRLPADLKTAIEVAAKESGRSINSEIVVRLDQSVNGMFLDMSGEGFVAYMLRFAATQRALEELYFDCRDIDIEGFIIAQREAGKDLTRTQAIRQILREYLSEKGFVTSPKKVRANDGRAEELGEK</sequence>
<dbReference type="EMBL" id="VSZS01000063">
    <property type="protein sequence ID" value="TYR32079.1"/>
    <property type="molecule type" value="Genomic_DNA"/>
</dbReference>
<dbReference type="Gene3D" id="1.10.1220.10">
    <property type="entry name" value="Met repressor-like"/>
    <property type="match status" value="1"/>
</dbReference>
<dbReference type="InterPro" id="IPR013321">
    <property type="entry name" value="Arc_rbn_hlx_hlx"/>
</dbReference>
<reference evidence="2 3" key="1">
    <citation type="submission" date="2019-08" db="EMBL/GenBank/DDBJ databases">
        <authorList>
            <person name="Seo Y.L."/>
        </authorList>
    </citation>
    <scope>NUCLEOTIDE SEQUENCE [LARGE SCALE GENOMIC DNA]</scope>
    <source>
        <strain evidence="2 3">MaA-C15</strain>
    </source>
</reference>
<dbReference type="OrthoDB" id="8117140at2"/>